<evidence type="ECO:0000259" key="6">
    <source>
        <dbReference type="PROSITE" id="PS50967"/>
    </source>
</evidence>
<keyword evidence="2" id="KW-0819">tRNA processing</keyword>
<dbReference type="Pfam" id="PF00570">
    <property type="entry name" value="HRDC"/>
    <property type="match status" value="1"/>
</dbReference>
<reference evidence="7" key="1">
    <citation type="submission" date="2015-10" db="EMBL/GenBank/DDBJ databases">
        <authorList>
            <person name="Gilbert D.G."/>
        </authorList>
    </citation>
    <scope>NUCLEOTIDE SEQUENCE</scope>
</reference>
<keyword evidence="5" id="KW-0269">Exonuclease</keyword>
<dbReference type="InterPro" id="IPR036397">
    <property type="entry name" value="RNaseH_sf"/>
</dbReference>
<dbReference type="GO" id="GO:0004525">
    <property type="term" value="F:ribonuclease III activity"/>
    <property type="evidence" value="ECO:0007669"/>
    <property type="project" value="UniProtKB-EC"/>
</dbReference>
<gene>
    <name evidence="7" type="ORF">MGWOODY_XGa1797</name>
</gene>
<dbReference type="AlphaFoldDB" id="A0A160TWF4"/>
<dbReference type="CDD" id="cd06142">
    <property type="entry name" value="RNaseD_exo"/>
    <property type="match status" value="1"/>
</dbReference>
<sequence length="368" mass="41122">MTELIQTSGALDQFCEDMSRSPWVGVDTEFERIRTYHPRLCLIQISTPHQTVCIDPLVGLDLTPVARLLGCDGPLKIIHSARQDLEVINHEIGVVPSPLFDTQIAAAFCGFGEQVGYAALVEAICDIKLAKGYTRTAWCKRPLSTNQIAYALDDARFLGRLYEYLERYLQSSQRLSWAQEEFNILSGTDMLEASKSAAIEKISNAARGLTQVGQSIATELAKWREQAAMHCDQPRQWLLSNDQLLTIAAADPYSVIELAQIDNVAAEFCKRWGEPVIAVVECGRDKAVQFPVRDRPGRLPPRQKALDKVLWKELQKISDVAGLPPSLIARRDDIRALAAGKRDLLLLRGWRSEIAGKALLHCIDRYIN</sequence>
<feature type="domain" description="HRDC" evidence="6">
    <location>
        <begin position="210"/>
        <end position="290"/>
    </location>
</feature>
<dbReference type="InterPro" id="IPR006292">
    <property type="entry name" value="RNase_D"/>
</dbReference>
<dbReference type="SMART" id="SM00474">
    <property type="entry name" value="35EXOc"/>
    <property type="match status" value="1"/>
</dbReference>
<dbReference type="SUPFAM" id="SSF47819">
    <property type="entry name" value="HRDC-like"/>
    <property type="match status" value="2"/>
</dbReference>
<dbReference type="InterPro" id="IPR002562">
    <property type="entry name" value="3'-5'_exonuclease_dom"/>
</dbReference>
<dbReference type="PROSITE" id="PS50967">
    <property type="entry name" value="HRDC"/>
    <property type="match status" value="1"/>
</dbReference>
<keyword evidence="3" id="KW-0540">Nuclease</keyword>
<evidence type="ECO:0000256" key="5">
    <source>
        <dbReference type="ARBA" id="ARBA00022839"/>
    </source>
</evidence>
<dbReference type="Gene3D" id="3.30.420.10">
    <property type="entry name" value="Ribonuclease H-like superfamily/Ribonuclease H"/>
    <property type="match status" value="1"/>
</dbReference>
<dbReference type="InterPro" id="IPR010997">
    <property type="entry name" value="HRDC-like_sf"/>
</dbReference>
<dbReference type="InterPro" id="IPR012337">
    <property type="entry name" value="RNaseH-like_sf"/>
</dbReference>
<evidence type="ECO:0000256" key="1">
    <source>
        <dbReference type="ARBA" id="ARBA00022490"/>
    </source>
</evidence>
<dbReference type="InterPro" id="IPR051086">
    <property type="entry name" value="RNase_D-like"/>
</dbReference>
<dbReference type="SMART" id="SM00341">
    <property type="entry name" value="HRDC"/>
    <property type="match status" value="1"/>
</dbReference>
<dbReference type="Gene3D" id="1.10.150.80">
    <property type="entry name" value="HRDC domain"/>
    <property type="match status" value="1"/>
</dbReference>
<keyword evidence="1" id="KW-0963">Cytoplasm</keyword>
<dbReference type="Pfam" id="PF01612">
    <property type="entry name" value="DNA_pol_A_exo1"/>
    <property type="match status" value="1"/>
</dbReference>
<accession>A0A160TWF4</accession>
<dbReference type="SUPFAM" id="SSF53098">
    <property type="entry name" value="Ribonuclease H-like"/>
    <property type="match status" value="1"/>
</dbReference>
<dbReference type="GO" id="GO:0008033">
    <property type="term" value="P:tRNA processing"/>
    <property type="evidence" value="ECO:0007669"/>
    <property type="project" value="UniProtKB-KW"/>
</dbReference>
<protein>
    <submittedName>
        <fullName evidence="7">Ribonuclease D</fullName>
        <ecNumber evidence="7">3.1.26.3</ecNumber>
    </submittedName>
</protein>
<organism evidence="7">
    <name type="scientific">hydrothermal vent metagenome</name>
    <dbReference type="NCBI Taxonomy" id="652676"/>
    <lineage>
        <taxon>unclassified sequences</taxon>
        <taxon>metagenomes</taxon>
        <taxon>ecological metagenomes</taxon>
    </lineage>
</organism>
<dbReference type="GO" id="GO:0008408">
    <property type="term" value="F:3'-5' exonuclease activity"/>
    <property type="evidence" value="ECO:0007669"/>
    <property type="project" value="InterPro"/>
</dbReference>
<dbReference type="NCBIfam" id="TIGR01388">
    <property type="entry name" value="rnd"/>
    <property type="match status" value="1"/>
</dbReference>
<dbReference type="InterPro" id="IPR002121">
    <property type="entry name" value="HRDC_dom"/>
</dbReference>
<dbReference type="GO" id="GO:0033890">
    <property type="term" value="F:ribonuclease D activity"/>
    <property type="evidence" value="ECO:0007669"/>
    <property type="project" value="InterPro"/>
</dbReference>
<evidence type="ECO:0000256" key="4">
    <source>
        <dbReference type="ARBA" id="ARBA00022801"/>
    </source>
</evidence>
<dbReference type="InterPro" id="IPR044876">
    <property type="entry name" value="HRDC_dom_sf"/>
</dbReference>
<dbReference type="GO" id="GO:0000166">
    <property type="term" value="F:nucleotide binding"/>
    <property type="evidence" value="ECO:0007669"/>
    <property type="project" value="InterPro"/>
</dbReference>
<evidence type="ECO:0000256" key="2">
    <source>
        <dbReference type="ARBA" id="ARBA00022694"/>
    </source>
</evidence>
<dbReference type="PANTHER" id="PTHR47649:SF1">
    <property type="entry name" value="RIBONUCLEASE D"/>
    <property type="match status" value="1"/>
</dbReference>
<keyword evidence="4 7" id="KW-0378">Hydrolase</keyword>
<dbReference type="PANTHER" id="PTHR47649">
    <property type="entry name" value="RIBONUCLEASE D"/>
    <property type="match status" value="1"/>
</dbReference>
<dbReference type="EMBL" id="CZRL01000106">
    <property type="protein sequence ID" value="CUS54807.1"/>
    <property type="molecule type" value="Genomic_DNA"/>
</dbReference>
<dbReference type="GO" id="GO:0003676">
    <property type="term" value="F:nucleic acid binding"/>
    <property type="evidence" value="ECO:0007669"/>
    <property type="project" value="InterPro"/>
</dbReference>
<evidence type="ECO:0000313" key="7">
    <source>
        <dbReference type="EMBL" id="CUS54807.1"/>
    </source>
</evidence>
<dbReference type="EC" id="3.1.26.3" evidence="7"/>
<name>A0A160TWF4_9ZZZZ</name>
<proteinExistence type="predicted"/>
<evidence type="ECO:0000256" key="3">
    <source>
        <dbReference type="ARBA" id="ARBA00022722"/>
    </source>
</evidence>